<evidence type="ECO:0000256" key="9">
    <source>
        <dbReference type="PIRNR" id="PIRNR001332"/>
    </source>
</evidence>
<evidence type="ECO:0000256" key="7">
    <source>
        <dbReference type="ARBA" id="ARBA00023061"/>
    </source>
</evidence>
<comment type="similarity">
    <text evidence="3 9">Belongs to the alpha-acetolactate decarboxylase family.</text>
</comment>
<dbReference type="Gene3D" id="3.30.1330.80">
    <property type="entry name" value="Hypothetical protein, similar to alpha- acetolactate decarboxylase, domain 2"/>
    <property type="match status" value="2"/>
</dbReference>
<keyword evidence="6 9" id="KW-0210">Decarboxylase</keyword>
<evidence type="ECO:0000313" key="11">
    <source>
        <dbReference type="Proteomes" id="UP001500620"/>
    </source>
</evidence>
<protein>
    <recommendedName>
        <fullName evidence="5 9">Alpha-acetolactate decarboxylase</fullName>
        <ecNumber evidence="4 9">4.1.1.5</ecNumber>
    </recommendedName>
</protein>
<evidence type="ECO:0000256" key="1">
    <source>
        <dbReference type="ARBA" id="ARBA00001784"/>
    </source>
</evidence>
<proteinExistence type="inferred from homology"/>
<evidence type="ECO:0000256" key="3">
    <source>
        <dbReference type="ARBA" id="ARBA00007106"/>
    </source>
</evidence>
<evidence type="ECO:0000313" key="10">
    <source>
        <dbReference type="EMBL" id="GAA4250434.1"/>
    </source>
</evidence>
<reference evidence="11" key="1">
    <citation type="journal article" date="2019" name="Int. J. Syst. Evol. Microbiol.">
        <title>The Global Catalogue of Microorganisms (GCM) 10K type strain sequencing project: providing services to taxonomists for standard genome sequencing and annotation.</title>
        <authorList>
            <consortium name="The Broad Institute Genomics Platform"/>
            <consortium name="The Broad Institute Genome Sequencing Center for Infectious Disease"/>
            <person name="Wu L."/>
            <person name="Ma J."/>
        </authorList>
    </citation>
    <scope>NUCLEOTIDE SEQUENCE [LARGE SCALE GENOMIC DNA]</scope>
    <source>
        <strain evidence="11">JCM 17441</strain>
    </source>
</reference>
<sequence length="267" mass="28785">MSAANSSYHAFRRWARATLAHVAGVHGGGSDVAREVYQTSTMGALLDGVYDGDVTIGELLEHGDFGLGTFNRLDGEMLILDGVCHHLRADGSARIAELTDRTPFAAVTWFTPETRIPVPPGSDRAAVKALIDGALASVNLVYAVRLAGTFREIRTRTVMEQRPPYPPLTEATKGQQETVLDGVDGTLAGYRTPDYEQGISVAGYHLHFIDGDHRRGGHALDFRVERGSVEISARSELHVSLPRTPQFLASNLTPANIAGQIRQAEGG</sequence>
<dbReference type="InterPro" id="IPR005128">
    <property type="entry name" value="Acetolactate_a_deCO2ase"/>
</dbReference>
<keyword evidence="8 9" id="KW-0456">Lyase</keyword>
<dbReference type="RefSeq" id="WP_345128506.1">
    <property type="nucleotide sequence ID" value="NZ_BAABAT010000009.1"/>
</dbReference>
<comment type="catalytic activity">
    <reaction evidence="1 9">
        <text>(2S)-2-acetolactate + H(+) = (R)-acetoin + CO2</text>
        <dbReference type="Rhea" id="RHEA:21580"/>
        <dbReference type="ChEBI" id="CHEBI:15378"/>
        <dbReference type="ChEBI" id="CHEBI:15686"/>
        <dbReference type="ChEBI" id="CHEBI:16526"/>
        <dbReference type="ChEBI" id="CHEBI:58476"/>
        <dbReference type="EC" id="4.1.1.5"/>
    </reaction>
</comment>
<gene>
    <name evidence="10" type="primary">alsD</name>
    <name evidence="10" type="ORF">GCM10022255_039050</name>
</gene>
<evidence type="ECO:0000256" key="8">
    <source>
        <dbReference type="ARBA" id="ARBA00023239"/>
    </source>
</evidence>
<name>A0ABP8D9E1_9ACTN</name>
<dbReference type="EMBL" id="BAABAT010000009">
    <property type="protein sequence ID" value="GAA4250434.1"/>
    <property type="molecule type" value="Genomic_DNA"/>
</dbReference>
<evidence type="ECO:0000256" key="4">
    <source>
        <dbReference type="ARBA" id="ARBA00013204"/>
    </source>
</evidence>
<accession>A0ABP8D9E1</accession>
<keyword evidence="11" id="KW-1185">Reference proteome</keyword>
<dbReference type="PIRSF" id="PIRSF001332">
    <property type="entry name" value="Acetolac_decarb"/>
    <property type="match status" value="1"/>
</dbReference>
<organism evidence="10 11">
    <name type="scientific">Dactylosporangium darangshiense</name>
    <dbReference type="NCBI Taxonomy" id="579108"/>
    <lineage>
        <taxon>Bacteria</taxon>
        <taxon>Bacillati</taxon>
        <taxon>Actinomycetota</taxon>
        <taxon>Actinomycetes</taxon>
        <taxon>Micromonosporales</taxon>
        <taxon>Micromonosporaceae</taxon>
        <taxon>Dactylosporangium</taxon>
    </lineage>
</organism>
<keyword evidence="7 9" id="KW-0005">Acetoin biosynthesis</keyword>
<dbReference type="CDD" id="cd17299">
    <property type="entry name" value="acetolactate_decarboxylase"/>
    <property type="match status" value="1"/>
</dbReference>
<evidence type="ECO:0000256" key="5">
    <source>
        <dbReference type="ARBA" id="ARBA00020164"/>
    </source>
</evidence>
<evidence type="ECO:0000256" key="6">
    <source>
        <dbReference type="ARBA" id="ARBA00022793"/>
    </source>
</evidence>
<dbReference type="Pfam" id="PF03306">
    <property type="entry name" value="AAL_decarboxy"/>
    <property type="match status" value="1"/>
</dbReference>
<comment type="pathway">
    <text evidence="2 9">Polyol metabolism; (R,R)-butane-2,3-diol biosynthesis; (R,R)-butane-2,3-diol from pyruvate: step 2/3.</text>
</comment>
<dbReference type="EC" id="4.1.1.5" evidence="4 9"/>
<comment type="caution">
    <text evidence="10">The sequence shown here is derived from an EMBL/GenBank/DDBJ whole genome shotgun (WGS) entry which is preliminary data.</text>
</comment>
<dbReference type="NCBIfam" id="TIGR01252">
    <property type="entry name" value="acetolac_decarb"/>
    <property type="match status" value="1"/>
</dbReference>
<evidence type="ECO:0000256" key="2">
    <source>
        <dbReference type="ARBA" id="ARBA00005170"/>
    </source>
</evidence>
<dbReference type="SUPFAM" id="SSF117856">
    <property type="entry name" value="AF0104/ALDC/Ptd012-like"/>
    <property type="match status" value="1"/>
</dbReference>
<dbReference type="PANTHER" id="PTHR35524">
    <property type="entry name" value="ALPHA-ACETOLACTATE DECARBOXYLASE"/>
    <property type="match status" value="1"/>
</dbReference>
<dbReference type="PANTHER" id="PTHR35524:SF1">
    <property type="entry name" value="ALPHA-ACETOLACTATE DECARBOXYLASE"/>
    <property type="match status" value="1"/>
</dbReference>
<dbReference type="Proteomes" id="UP001500620">
    <property type="component" value="Unassembled WGS sequence"/>
</dbReference>